<feature type="compositionally biased region" description="Basic and acidic residues" evidence="1">
    <location>
        <begin position="1"/>
        <end position="17"/>
    </location>
</feature>
<feature type="region of interest" description="Disordered" evidence="1">
    <location>
        <begin position="211"/>
        <end position="255"/>
    </location>
</feature>
<feature type="compositionally biased region" description="Basic residues" evidence="1">
    <location>
        <begin position="80"/>
        <end position="94"/>
    </location>
</feature>
<organism evidence="2">
    <name type="scientific">uncultured Solirubrobacteraceae bacterium</name>
    <dbReference type="NCBI Taxonomy" id="1162706"/>
    <lineage>
        <taxon>Bacteria</taxon>
        <taxon>Bacillati</taxon>
        <taxon>Actinomycetota</taxon>
        <taxon>Thermoleophilia</taxon>
        <taxon>Solirubrobacterales</taxon>
        <taxon>Solirubrobacteraceae</taxon>
        <taxon>environmental samples</taxon>
    </lineage>
</organism>
<feature type="compositionally biased region" description="Basic residues" evidence="1">
    <location>
        <begin position="124"/>
        <end position="133"/>
    </location>
</feature>
<feature type="region of interest" description="Disordered" evidence="1">
    <location>
        <begin position="1"/>
        <end position="182"/>
    </location>
</feature>
<feature type="non-terminal residue" evidence="2">
    <location>
        <position position="1"/>
    </location>
</feature>
<accession>A0A6J4S3I4</accession>
<reference evidence="2" key="1">
    <citation type="submission" date="2020-02" db="EMBL/GenBank/DDBJ databases">
        <authorList>
            <person name="Meier V. D."/>
        </authorList>
    </citation>
    <scope>NUCLEOTIDE SEQUENCE</scope>
    <source>
        <strain evidence="2">AVDCRST_MAG38</strain>
    </source>
</reference>
<evidence type="ECO:0000256" key="1">
    <source>
        <dbReference type="SAM" id="MobiDB-lite"/>
    </source>
</evidence>
<evidence type="ECO:0000313" key="2">
    <source>
        <dbReference type="EMBL" id="CAA9485429.1"/>
    </source>
</evidence>
<dbReference type="EMBL" id="CADCVJ010000197">
    <property type="protein sequence ID" value="CAA9485429.1"/>
    <property type="molecule type" value="Genomic_DNA"/>
</dbReference>
<feature type="compositionally biased region" description="Basic residues" evidence="1">
    <location>
        <begin position="290"/>
        <end position="306"/>
    </location>
</feature>
<feature type="compositionally biased region" description="Basic residues" evidence="1">
    <location>
        <begin position="359"/>
        <end position="376"/>
    </location>
</feature>
<feature type="compositionally biased region" description="Low complexity" evidence="1">
    <location>
        <begin position="244"/>
        <end position="255"/>
    </location>
</feature>
<feature type="non-terminal residue" evidence="2">
    <location>
        <position position="419"/>
    </location>
</feature>
<sequence length="419" mass="46419">EQRRNPDSGRPGRDRPPGRAPAPGKRAARLAVDLHQPDPRRRSRRPAGGGRPDHHRAGLQHAQPDLPLEREHLQPAARVGARRNHRAGHRLRAAGRRDRPVGRLGLRPGGRPARRPVGQPRGAGRPRRRRLPAGRRGDRPALRPAVQPSRRAELRHHAGRAAGLRRRAAVASRRAGRHQPALRLPAGAVHADQLRARLAVLCLRRRGGRGPVRRGLHPRPGAAQGGTVGAIADRPGGPQPRAPGLPRRGRGLPQPDARCRLDVRLLRRARGGHALRAHADAVRALDVRGRRQSRGGAARRHQRQARVHVGVRDQLDLRGPRRDPRRLAAGGGQPVQRRGRRQPQRHRGRGHRRDEPVRRARFRVRRAARHPRHPGHLQRPDAAEPGLLVSLHDHRRRAAAGGVPRLGRAALARLARSRL</sequence>
<feature type="compositionally biased region" description="Low complexity" evidence="1">
    <location>
        <begin position="102"/>
        <end position="123"/>
    </location>
</feature>
<feature type="compositionally biased region" description="Basic residues" evidence="1">
    <location>
        <begin position="157"/>
        <end position="168"/>
    </location>
</feature>
<proteinExistence type="predicted"/>
<gene>
    <name evidence="2" type="ORF">AVDCRST_MAG38-2295</name>
</gene>
<dbReference type="AlphaFoldDB" id="A0A6J4S3I4"/>
<feature type="compositionally biased region" description="Basic and acidic residues" evidence="1">
    <location>
        <begin position="310"/>
        <end position="326"/>
    </location>
</feature>
<protein>
    <submittedName>
        <fullName evidence="2">ABC transporter, permease protein (Cluster 2, ribose/xylose/arabinose/galactose)</fullName>
    </submittedName>
</protein>
<name>A0A6J4S3I4_9ACTN</name>
<feature type="compositionally biased region" description="Basic residues" evidence="1">
    <location>
        <begin position="337"/>
        <end position="351"/>
    </location>
</feature>
<feature type="region of interest" description="Disordered" evidence="1">
    <location>
        <begin position="286"/>
        <end position="383"/>
    </location>
</feature>